<name>A0ABY4TXN9_9SPHN</name>
<gene>
    <name evidence="3" type="ORF">M9980_10950</name>
</gene>
<proteinExistence type="predicted"/>
<dbReference type="CDD" id="cd13926">
    <property type="entry name" value="N-acetylmuramidase_GH108"/>
    <property type="match status" value="1"/>
</dbReference>
<dbReference type="Proteomes" id="UP001055580">
    <property type="component" value="Chromosome"/>
</dbReference>
<evidence type="ECO:0000259" key="1">
    <source>
        <dbReference type="Pfam" id="PF05838"/>
    </source>
</evidence>
<dbReference type="InterPro" id="IPR008565">
    <property type="entry name" value="TtsA-like_GH18_dom"/>
</dbReference>
<dbReference type="InterPro" id="IPR018537">
    <property type="entry name" value="Peptidoglycan-bd_3"/>
</dbReference>
<evidence type="ECO:0000259" key="2">
    <source>
        <dbReference type="Pfam" id="PF09374"/>
    </source>
</evidence>
<dbReference type="Gene3D" id="1.20.141.10">
    <property type="entry name" value="Chitosanase, subunit A, domain 1"/>
    <property type="match status" value="1"/>
</dbReference>
<dbReference type="Pfam" id="PF05838">
    <property type="entry name" value="Glyco_hydro_108"/>
    <property type="match status" value="1"/>
</dbReference>
<feature type="domain" description="Peptidoglycan binding" evidence="2">
    <location>
        <begin position="96"/>
        <end position="177"/>
    </location>
</feature>
<feature type="domain" description="TtsA-like Glycoside hydrolase family 108" evidence="1">
    <location>
        <begin position="8"/>
        <end position="90"/>
    </location>
</feature>
<accession>A0ABY4TXN9</accession>
<evidence type="ECO:0000313" key="4">
    <source>
        <dbReference type="Proteomes" id="UP001055580"/>
    </source>
</evidence>
<dbReference type="RefSeq" id="WP_250750633.1">
    <property type="nucleotide sequence ID" value="NZ_CP098401.1"/>
</dbReference>
<dbReference type="EMBL" id="CP098401">
    <property type="protein sequence ID" value="URW75073.1"/>
    <property type="molecule type" value="Genomic_DNA"/>
</dbReference>
<keyword evidence="4" id="KW-1185">Reference proteome</keyword>
<dbReference type="Pfam" id="PF09374">
    <property type="entry name" value="PG_binding_3"/>
    <property type="match status" value="1"/>
</dbReference>
<sequence length="183" mass="19907">MDITQLIDSVIGREGGYSDHPADRGGATRWGVTERVARAHGYAGDMRVYPRADAVSVYRRMYWLRPGYDRIAERAPAIAAELFDTGVNMGPAVATGFLQRALNALNRGASDFPDITADGKVGPRTLAALDAYLRRRSPAGEGVLLKAIEALQGERYIRLAETRPANEAFLYGWIANRIGSAAP</sequence>
<reference evidence="3" key="1">
    <citation type="submission" date="2022-05" db="EMBL/GenBank/DDBJ databases">
        <title>Sphingomonas sp. strain RMG20 Genome sequencing and assembly.</title>
        <authorList>
            <person name="Kim I."/>
        </authorList>
    </citation>
    <scope>NUCLEOTIDE SEQUENCE</scope>
    <source>
        <strain evidence="3">RMG20</strain>
    </source>
</reference>
<evidence type="ECO:0000313" key="3">
    <source>
        <dbReference type="EMBL" id="URW75073.1"/>
    </source>
</evidence>
<organism evidence="3 4">
    <name type="scientific">Sphingomonas donggukensis</name>
    <dbReference type="NCBI Taxonomy" id="2949093"/>
    <lineage>
        <taxon>Bacteria</taxon>
        <taxon>Pseudomonadati</taxon>
        <taxon>Pseudomonadota</taxon>
        <taxon>Alphaproteobacteria</taxon>
        <taxon>Sphingomonadales</taxon>
        <taxon>Sphingomonadaceae</taxon>
        <taxon>Sphingomonas</taxon>
    </lineage>
</organism>
<dbReference type="SUPFAM" id="SSF53955">
    <property type="entry name" value="Lysozyme-like"/>
    <property type="match status" value="1"/>
</dbReference>
<protein>
    <submittedName>
        <fullName evidence="3">Uncharacterized protein</fullName>
    </submittedName>
</protein>
<dbReference type="InterPro" id="IPR023346">
    <property type="entry name" value="Lysozyme-like_dom_sf"/>
</dbReference>